<dbReference type="Proteomes" id="UP000326202">
    <property type="component" value="Chromosome"/>
</dbReference>
<protein>
    <recommendedName>
        <fullName evidence="7">Aminotransferase</fullName>
        <ecNumber evidence="7">2.6.1.-</ecNumber>
    </recommendedName>
</protein>
<dbReference type="GO" id="GO:0006520">
    <property type="term" value="P:amino acid metabolic process"/>
    <property type="evidence" value="ECO:0007669"/>
    <property type="project" value="InterPro"/>
</dbReference>
<dbReference type="Gene3D" id="3.40.640.10">
    <property type="entry name" value="Type I PLP-dependent aspartate aminotransferase-like (Major domain)"/>
    <property type="match status" value="1"/>
</dbReference>
<dbReference type="RefSeq" id="WP_151179755.1">
    <property type="nucleotide sequence ID" value="NZ_CP042906.1"/>
</dbReference>
<dbReference type="InterPro" id="IPR015424">
    <property type="entry name" value="PyrdxlP-dep_Trfase"/>
</dbReference>
<sequence>MSPDTATQAMLRPEIDALPDSQIVEVWKMGFEIPDVIGLWVGEGDIPTPQFICDAAAASFKAGHTFYTYKRGIPALREALARYHTRLSGKPVASDRITVTSAGMNAMMLIAEMLVSRGDNIVVVSPIWPNFERSIEIMGGTAREIALEPGNAGWRLDLDKLFAAVDSQTRAIYVATPGNPTGWLMEHDQMKAVLDFCKRRGLFVISDEVYHRFTYDRPVAPSFLDIATPDDPLFVVNSFSKSWAMTGWRVGWTVTPSRIGSALDRLVEYNTSGGVQALQEACVVALEQGEDFVKELVERCHKAHDLVVKRLNAMKGVHVVPAPAAFYVMLQVEGMGPSLPFAKRLVREARVGLAPGSAFGAGGEGHLRLCYASSHKRLTKAMDRLEAFFGKK</sequence>
<evidence type="ECO:0000313" key="10">
    <source>
        <dbReference type="Proteomes" id="UP000326202"/>
    </source>
</evidence>
<evidence type="ECO:0000256" key="4">
    <source>
        <dbReference type="ARBA" id="ARBA00022679"/>
    </source>
</evidence>
<evidence type="ECO:0000259" key="8">
    <source>
        <dbReference type="Pfam" id="PF00155"/>
    </source>
</evidence>
<evidence type="ECO:0000313" key="9">
    <source>
        <dbReference type="EMBL" id="QEX19713.1"/>
    </source>
</evidence>
<name>A0A5J6MQS7_9PROT</name>
<keyword evidence="4 7" id="KW-0808">Transferase</keyword>
<accession>A0A5J6MQS7</accession>
<dbReference type="SUPFAM" id="SSF53383">
    <property type="entry name" value="PLP-dependent transferases"/>
    <property type="match status" value="1"/>
</dbReference>
<comment type="similarity">
    <text evidence="2 7">Belongs to the class-I pyridoxal-phosphate-dependent aminotransferase family.</text>
</comment>
<dbReference type="OrthoDB" id="9763453at2"/>
<dbReference type="GO" id="GO:0004069">
    <property type="term" value="F:L-aspartate:2-oxoglutarate aminotransferase activity"/>
    <property type="evidence" value="ECO:0007669"/>
    <property type="project" value="UniProtKB-EC"/>
</dbReference>
<evidence type="ECO:0000256" key="5">
    <source>
        <dbReference type="ARBA" id="ARBA00022898"/>
    </source>
</evidence>
<organism evidence="9 10">
    <name type="scientific">Hypericibacter terrae</name>
    <dbReference type="NCBI Taxonomy" id="2602015"/>
    <lineage>
        <taxon>Bacteria</taxon>
        <taxon>Pseudomonadati</taxon>
        <taxon>Pseudomonadota</taxon>
        <taxon>Alphaproteobacteria</taxon>
        <taxon>Rhodospirillales</taxon>
        <taxon>Dongiaceae</taxon>
        <taxon>Hypericibacter</taxon>
    </lineage>
</organism>
<dbReference type="Gene3D" id="3.90.1150.10">
    <property type="entry name" value="Aspartate Aminotransferase, domain 1"/>
    <property type="match status" value="1"/>
</dbReference>
<comment type="cofactor">
    <cofactor evidence="1 7">
        <name>pyridoxal 5'-phosphate</name>
        <dbReference type="ChEBI" id="CHEBI:597326"/>
    </cofactor>
</comment>
<evidence type="ECO:0000256" key="3">
    <source>
        <dbReference type="ARBA" id="ARBA00022576"/>
    </source>
</evidence>
<keyword evidence="10" id="KW-1185">Reference proteome</keyword>
<dbReference type="InterPro" id="IPR004838">
    <property type="entry name" value="NHTrfase_class1_PyrdxlP-BS"/>
</dbReference>
<keyword evidence="3 7" id="KW-0032">Aminotransferase</keyword>
<evidence type="ECO:0000256" key="7">
    <source>
        <dbReference type="RuleBase" id="RU000481"/>
    </source>
</evidence>
<dbReference type="InterPro" id="IPR004839">
    <property type="entry name" value="Aminotransferase_I/II_large"/>
</dbReference>
<dbReference type="CDD" id="cd00609">
    <property type="entry name" value="AAT_like"/>
    <property type="match status" value="1"/>
</dbReference>
<dbReference type="InterPro" id="IPR050596">
    <property type="entry name" value="AspAT/PAT-like"/>
</dbReference>
<dbReference type="PROSITE" id="PS00105">
    <property type="entry name" value="AA_TRANSFER_CLASS_1"/>
    <property type="match status" value="1"/>
</dbReference>
<dbReference type="AlphaFoldDB" id="A0A5J6MQS7"/>
<comment type="catalytic activity">
    <reaction evidence="6">
        <text>L-aspartate + 2-oxoglutarate = oxaloacetate + L-glutamate</text>
        <dbReference type="Rhea" id="RHEA:21824"/>
        <dbReference type="ChEBI" id="CHEBI:16452"/>
        <dbReference type="ChEBI" id="CHEBI:16810"/>
        <dbReference type="ChEBI" id="CHEBI:29985"/>
        <dbReference type="ChEBI" id="CHEBI:29991"/>
        <dbReference type="EC" id="2.6.1.1"/>
    </reaction>
</comment>
<dbReference type="EC" id="2.6.1.-" evidence="7"/>
<dbReference type="PANTHER" id="PTHR46383">
    <property type="entry name" value="ASPARTATE AMINOTRANSFERASE"/>
    <property type="match status" value="1"/>
</dbReference>
<evidence type="ECO:0000256" key="1">
    <source>
        <dbReference type="ARBA" id="ARBA00001933"/>
    </source>
</evidence>
<dbReference type="GO" id="GO:0030170">
    <property type="term" value="F:pyridoxal phosphate binding"/>
    <property type="evidence" value="ECO:0007669"/>
    <property type="project" value="InterPro"/>
</dbReference>
<dbReference type="EMBL" id="CP042906">
    <property type="protein sequence ID" value="QEX19713.1"/>
    <property type="molecule type" value="Genomic_DNA"/>
</dbReference>
<dbReference type="NCBIfam" id="NF004770">
    <property type="entry name" value="PRK06108.1"/>
    <property type="match status" value="1"/>
</dbReference>
<evidence type="ECO:0000256" key="2">
    <source>
        <dbReference type="ARBA" id="ARBA00007441"/>
    </source>
</evidence>
<evidence type="ECO:0000256" key="6">
    <source>
        <dbReference type="ARBA" id="ARBA00049185"/>
    </source>
</evidence>
<reference evidence="9 10" key="1">
    <citation type="submission" date="2019-08" db="EMBL/GenBank/DDBJ databases">
        <title>Hyperibacter terrae gen. nov., sp. nov. and Hyperibacter viscosus sp. nov., two new members in the family Rhodospirillaceae isolated from the rhizosphere of Hypericum perforatum.</title>
        <authorList>
            <person name="Noviana Z."/>
        </authorList>
    </citation>
    <scope>NUCLEOTIDE SEQUENCE [LARGE SCALE GENOMIC DNA]</scope>
    <source>
        <strain evidence="9 10">R5913</strain>
    </source>
</reference>
<dbReference type="InterPro" id="IPR015421">
    <property type="entry name" value="PyrdxlP-dep_Trfase_major"/>
</dbReference>
<gene>
    <name evidence="9" type="ORF">FRZ44_50280</name>
</gene>
<dbReference type="KEGG" id="htq:FRZ44_50280"/>
<dbReference type="Pfam" id="PF00155">
    <property type="entry name" value="Aminotran_1_2"/>
    <property type="match status" value="1"/>
</dbReference>
<feature type="domain" description="Aminotransferase class I/classII large" evidence="8">
    <location>
        <begin position="35"/>
        <end position="385"/>
    </location>
</feature>
<proteinExistence type="inferred from homology"/>
<dbReference type="PANTHER" id="PTHR46383:SF2">
    <property type="entry name" value="AMINOTRANSFERASE"/>
    <property type="match status" value="1"/>
</dbReference>
<dbReference type="InterPro" id="IPR015422">
    <property type="entry name" value="PyrdxlP-dep_Trfase_small"/>
</dbReference>
<keyword evidence="5" id="KW-0663">Pyridoxal phosphate</keyword>